<keyword evidence="15" id="KW-1185">Reference proteome</keyword>
<dbReference type="RefSeq" id="WP_084233760.1">
    <property type="nucleotide sequence ID" value="NZ_FWXW01000002.1"/>
</dbReference>
<dbReference type="InterPro" id="IPR003710">
    <property type="entry name" value="ApbA"/>
</dbReference>
<dbReference type="PANTHER" id="PTHR43765">
    <property type="entry name" value="2-DEHYDROPANTOATE 2-REDUCTASE-RELATED"/>
    <property type="match status" value="1"/>
</dbReference>
<dbReference type="SUPFAM" id="SSF48179">
    <property type="entry name" value="6-phosphogluconate dehydrogenase C-terminal domain-like"/>
    <property type="match status" value="1"/>
</dbReference>
<name>A0A1W1ZHR0_9FIRM</name>
<evidence type="ECO:0000256" key="2">
    <source>
        <dbReference type="ARBA" id="ARBA00004994"/>
    </source>
</evidence>
<dbReference type="OrthoDB" id="9793586at2"/>
<evidence type="ECO:0000256" key="3">
    <source>
        <dbReference type="ARBA" id="ARBA00007870"/>
    </source>
</evidence>
<evidence type="ECO:0000256" key="10">
    <source>
        <dbReference type="ARBA" id="ARBA00048793"/>
    </source>
</evidence>
<proteinExistence type="inferred from homology"/>
<dbReference type="UniPathway" id="UPA00028">
    <property type="reaction ID" value="UER00004"/>
</dbReference>
<dbReference type="Pfam" id="PF08546">
    <property type="entry name" value="ApbA_C"/>
    <property type="match status" value="1"/>
</dbReference>
<dbReference type="GO" id="GO:0008677">
    <property type="term" value="F:2-dehydropantoate 2-reductase activity"/>
    <property type="evidence" value="ECO:0007669"/>
    <property type="project" value="UniProtKB-EC"/>
</dbReference>
<evidence type="ECO:0000256" key="11">
    <source>
        <dbReference type="RuleBase" id="RU362068"/>
    </source>
</evidence>
<evidence type="ECO:0000256" key="1">
    <source>
        <dbReference type="ARBA" id="ARBA00002919"/>
    </source>
</evidence>
<gene>
    <name evidence="14" type="ORF">SAMN02745168_1129</name>
</gene>
<dbReference type="InterPro" id="IPR036291">
    <property type="entry name" value="NAD(P)-bd_dom_sf"/>
</dbReference>
<dbReference type="NCBIfam" id="TIGR00745">
    <property type="entry name" value="apbA_panE"/>
    <property type="match status" value="1"/>
</dbReference>
<evidence type="ECO:0000256" key="5">
    <source>
        <dbReference type="ARBA" id="ARBA00019465"/>
    </source>
</evidence>
<dbReference type="GO" id="GO:0050661">
    <property type="term" value="F:NADP binding"/>
    <property type="evidence" value="ECO:0007669"/>
    <property type="project" value="TreeGrafter"/>
</dbReference>
<organism evidence="14 15">
    <name type="scientific">Papillibacter cinnamivorans DSM 12816</name>
    <dbReference type="NCBI Taxonomy" id="1122930"/>
    <lineage>
        <taxon>Bacteria</taxon>
        <taxon>Bacillati</taxon>
        <taxon>Bacillota</taxon>
        <taxon>Clostridia</taxon>
        <taxon>Eubacteriales</taxon>
        <taxon>Oscillospiraceae</taxon>
        <taxon>Papillibacter</taxon>
    </lineage>
</organism>
<feature type="domain" description="Ketopantoate reductase C-terminal" evidence="13">
    <location>
        <begin position="182"/>
        <end position="319"/>
    </location>
</feature>
<evidence type="ECO:0000256" key="4">
    <source>
        <dbReference type="ARBA" id="ARBA00013014"/>
    </source>
</evidence>
<dbReference type="EMBL" id="FWXW01000002">
    <property type="protein sequence ID" value="SMC48085.1"/>
    <property type="molecule type" value="Genomic_DNA"/>
</dbReference>
<dbReference type="InterPro" id="IPR013332">
    <property type="entry name" value="KPR_N"/>
</dbReference>
<keyword evidence="7 11" id="KW-0521">NADP</keyword>
<dbReference type="InterPro" id="IPR008927">
    <property type="entry name" value="6-PGluconate_DH-like_C_sf"/>
</dbReference>
<comment type="similarity">
    <text evidence="3 11">Belongs to the ketopantoate reductase family.</text>
</comment>
<evidence type="ECO:0000256" key="6">
    <source>
        <dbReference type="ARBA" id="ARBA00022655"/>
    </source>
</evidence>
<dbReference type="GO" id="GO:0005737">
    <property type="term" value="C:cytoplasm"/>
    <property type="evidence" value="ECO:0007669"/>
    <property type="project" value="TreeGrafter"/>
</dbReference>
<comment type="catalytic activity">
    <reaction evidence="10 11">
        <text>(R)-pantoate + NADP(+) = 2-dehydropantoate + NADPH + H(+)</text>
        <dbReference type="Rhea" id="RHEA:16233"/>
        <dbReference type="ChEBI" id="CHEBI:11561"/>
        <dbReference type="ChEBI" id="CHEBI:15378"/>
        <dbReference type="ChEBI" id="CHEBI:15980"/>
        <dbReference type="ChEBI" id="CHEBI:57783"/>
        <dbReference type="ChEBI" id="CHEBI:58349"/>
        <dbReference type="EC" id="1.1.1.169"/>
    </reaction>
</comment>
<dbReference type="EC" id="1.1.1.169" evidence="4 11"/>
<dbReference type="SUPFAM" id="SSF51735">
    <property type="entry name" value="NAD(P)-binding Rossmann-fold domains"/>
    <property type="match status" value="1"/>
</dbReference>
<dbReference type="InterPro" id="IPR050838">
    <property type="entry name" value="Ketopantoate_reductase"/>
</dbReference>
<feature type="domain" description="Ketopantoate reductase N-terminal" evidence="12">
    <location>
        <begin position="4"/>
        <end position="141"/>
    </location>
</feature>
<accession>A0A1W1ZHR0</accession>
<dbReference type="GO" id="GO:0015940">
    <property type="term" value="P:pantothenate biosynthetic process"/>
    <property type="evidence" value="ECO:0007669"/>
    <property type="project" value="UniProtKB-UniPathway"/>
</dbReference>
<dbReference type="Gene3D" id="3.40.50.720">
    <property type="entry name" value="NAD(P)-binding Rossmann-like Domain"/>
    <property type="match status" value="1"/>
</dbReference>
<sequence length="341" mass="37004">MKRIAIMGIGSLGTIMGAIISKNGGKITLIDANQAHVDALNQNGATVIGKMDLKNVPVTAITPDQMEGIYDIVILLVKQTYNDVALPQLLPHLGPDSVVCTLQNGIPEESVSEVLGAGRVIGGTVGWGATWIGPGVSELTSDPSCIRVDIGEQDGKITPRLKEVQQLLKMAGECVIVDNLPGIRWSKLIQNATLSGMSAALGCTYAKILDNEKATAAAAWVGNEMCKIVRKRNIILEDLVPGWSYYSLEFTDKAGLEKSMQWLRDYFKPHRPLKASMLQDMEKGRRCEIDQIVGTACKWGKTLGIATPTCQTIVDIVKDFEAGNIPMPTMECLDRFQLPQP</sequence>
<evidence type="ECO:0000256" key="7">
    <source>
        <dbReference type="ARBA" id="ARBA00022857"/>
    </source>
</evidence>
<evidence type="ECO:0000313" key="15">
    <source>
        <dbReference type="Proteomes" id="UP000192790"/>
    </source>
</evidence>
<dbReference type="STRING" id="1122930.SAMN02745168_1129"/>
<keyword evidence="8 11" id="KW-0560">Oxidoreductase</keyword>
<evidence type="ECO:0000256" key="8">
    <source>
        <dbReference type="ARBA" id="ARBA00023002"/>
    </source>
</evidence>
<evidence type="ECO:0000259" key="13">
    <source>
        <dbReference type="Pfam" id="PF08546"/>
    </source>
</evidence>
<dbReference type="Pfam" id="PF02558">
    <property type="entry name" value="ApbA"/>
    <property type="match status" value="1"/>
</dbReference>
<evidence type="ECO:0000259" key="12">
    <source>
        <dbReference type="Pfam" id="PF02558"/>
    </source>
</evidence>
<comment type="function">
    <text evidence="1 11">Catalyzes the NADPH-dependent reduction of ketopantoate into pantoic acid.</text>
</comment>
<dbReference type="Gene3D" id="1.10.1040.10">
    <property type="entry name" value="N-(1-d-carboxylethyl)-l-norvaline Dehydrogenase, domain 2"/>
    <property type="match status" value="1"/>
</dbReference>
<reference evidence="14 15" key="1">
    <citation type="submission" date="2017-04" db="EMBL/GenBank/DDBJ databases">
        <authorList>
            <person name="Afonso C.L."/>
            <person name="Miller P.J."/>
            <person name="Scott M.A."/>
            <person name="Spackman E."/>
            <person name="Goraichik I."/>
            <person name="Dimitrov K.M."/>
            <person name="Suarez D.L."/>
            <person name="Swayne D.E."/>
        </authorList>
    </citation>
    <scope>NUCLEOTIDE SEQUENCE [LARGE SCALE GENOMIC DNA]</scope>
    <source>
        <strain evidence="14 15">DSM 12816</strain>
    </source>
</reference>
<protein>
    <recommendedName>
        <fullName evidence="5 11">2-dehydropantoate 2-reductase</fullName>
        <ecNumber evidence="4 11">1.1.1.169</ecNumber>
    </recommendedName>
    <alternativeName>
        <fullName evidence="9 11">Ketopantoate reductase</fullName>
    </alternativeName>
</protein>
<dbReference type="InterPro" id="IPR013328">
    <property type="entry name" value="6PGD_dom2"/>
</dbReference>
<keyword evidence="6 11" id="KW-0566">Pantothenate biosynthesis</keyword>
<comment type="pathway">
    <text evidence="2 11">Cofactor biosynthesis; (R)-pantothenate biosynthesis; (R)-pantoate from 3-methyl-2-oxobutanoate: step 2/2.</text>
</comment>
<dbReference type="InterPro" id="IPR013752">
    <property type="entry name" value="KPA_reductase"/>
</dbReference>
<dbReference type="AlphaFoldDB" id="A0A1W1ZHR0"/>
<dbReference type="Proteomes" id="UP000192790">
    <property type="component" value="Unassembled WGS sequence"/>
</dbReference>
<dbReference type="PANTHER" id="PTHR43765:SF2">
    <property type="entry name" value="2-DEHYDROPANTOATE 2-REDUCTASE"/>
    <property type="match status" value="1"/>
</dbReference>
<evidence type="ECO:0000313" key="14">
    <source>
        <dbReference type="EMBL" id="SMC48085.1"/>
    </source>
</evidence>
<evidence type="ECO:0000256" key="9">
    <source>
        <dbReference type="ARBA" id="ARBA00032024"/>
    </source>
</evidence>